<accession>A0A285TE66</accession>
<dbReference type="FunFam" id="3.10.105.10:FF:000001">
    <property type="entry name" value="Oligopeptide ABC transporter, oligopeptide-binding protein"/>
    <property type="match status" value="1"/>
</dbReference>
<feature type="signal peptide" evidence="7">
    <location>
        <begin position="1"/>
        <end position="20"/>
    </location>
</feature>
<dbReference type="GO" id="GO:1904680">
    <property type="term" value="F:peptide transmembrane transporter activity"/>
    <property type="evidence" value="ECO:0007669"/>
    <property type="project" value="TreeGrafter"/>
</dbReference>
<evidence type="ECO:0000259" key="8">
    <source>
        <dbReference type="Pfam" id="PF00496"/>
    </source>
</evidence>
<evidence type="ECO:0000313" key="10">
    <source>
        <dbReference type="Proteomes" id="UP000219636"/>
    </source>
</evidence>
<keyword evidence="5" id="KW-0571">Peptide transport</keyword>
<reference evidence="10" key="1">
    <citation type="submission" date="2017-08" db="EMBL/GenBank/DDBJ databases">
        <authorList>
            <person name="Varghese N."/>
            <person name="Submissions S."/>
        </authorList>
    </citation>
    <scope>NUCLEOTIDE SEQUENCE [LARGE SCALE GENOMIC DNA]</scope>
    <source>
        <strain evidence="10">JC22</strain>
    </source>
</reference>
<sequence length="551" mass="61357">MKKKNWLLMLMLLTLTLVLAACNFGGESEPAKEESKGGTDTTETASGPKELNLVVTSEPPSMHPQIATDSTSNGVLKNIFEGLTTYKNGEITNAAAEDVKISDDQLVYTFTLRDAKWSNGDPVTAEDFKYAWIFALTPENASEYASILYPIKGAQAFNEGKGSAEEVGIKVVDEKTLEVTLENPTPYFLELTAFKTYYPIHKATAEANKDWSAEAGETYVSNGPFVLAEWQHGGSMTLEKNANYWDAANVALDKVNISMVESETTTATMFDAGEIDFIGTPFQTVSLDVIDRYKEEGILNISDYAAIYLYKFNTTDKIMSNANIRKALTLAIDRQSLIDNVTKGEQTPALGMVPTAISGFEEDRGYIKDNDIEEAKKALEAGMKELGITDVKDLNIKLSFNTLEAHSAIAQFIQEGWRTNLGIEVTLDNSEWQVYLDKLTNLDFQIGRLGWIADYNDAYTFLEMYASAKNGNNDTGWENPEFTALIDQSNKEADPAKRLEILKQAESILMTEFPVAPIYYYTNLFVKKDYVQGLEPDRLGNIYLKYVDITK</sequence>
<organism evidence="9 10">
    <name type="scientific">Ureibacillus xyleni</name>
    <dbReference type="NCBI Taxonomy" id="614648"/>
    <lineage>
        <taxon>Bacteria</taxon>
        <taxon>Bacillati</taxon>
        <taxon>Bacillota</taxon>
        <taxon>Bacilli</taxon>
        <taxon>Bacillales</taxon>
        <taxon>Caryophanaceae</taxon>
        <taxon>Ureibacillus</taxon>
    </lineage>
</organism>
<dbReference type="Pfam" id="PF00496">
    <property type="entry name" value="SBP_bac_5"/>
    <property type="match status" value="1"/>
</dbReference>
<dbReference type="EMBL" id="OBMQ01000010">
    <property type="protein sequence ID" value="SOC18106.1"/>
    <property type="molecule type" value="Genomic_DNA"/>
</dbReference>
<feature type="chain" id="PRO_5039207676" evidence="7">
    <location>
        <begin position="21"/>
        <end position="551"/>
    </location>
</feature>
<dbReference type="FunFam" id="3.90.76.10:FF:000001">
    <property type="entry name" value="Oligopeptide ABC transporter substrate-binding protein"/>
    <property type="match status" value="1"/>
</dbReference>
<dbReference type="Gene3D" id="3.90.76.10">
    <property type="entry name" value="Dipeptide-binding Protein, Domain 1"/>
    <property type="match status" value="1"/>
</dbReference>
<dbReference type="Gene3D" id="3.40.190.10">
    <property type="entry name" value="Periplasmic binding protein-like II"/>
    <property type="match status" value="1"/>
</dbReference>
<evidence type="ECO:0000256" key="5">
    <source>
        <dbReference type="ARBA" id="ARBA00022856"/>
    </source>
</evidence>
<feature type="domain" description="Solute-binding protein family 5" evidence="8">
    <location>
        <begin position="91"/>
        <end position="472"/>
    </location>
</feature>
<proteinExistence type="inferred from homology"/>
<gene>
    <name evidence="9" type="ORF">SAMN05880501_11041</name>
</gene>
<evidence type="ECO:0000256" key="7">
    <source>
        <dbReference type="SAM" id="SignalP"/>
    </source>
</evidence>
<evidence type="ECO:0000256" key="3">
    <source>
        <dbReference type="ARBA" id="ARBA00022448"/>
    </source>
</evidence>
<evidence type="ECO:0000256" key="4">
    <source>
        <dbReference type="ARBA" id="ARBA00022729"/>
    </source>
</evidence>
<dbReference type="OrthoDB" id="9801912at2"/>
<dbReference type="PANTHER" id="PTHR30290">
    <property type="entry name" value="PERIPLASMIC BINDING COMPONENT OF ABC TRANSPORTER"/>
    <property type="match status" value="1"/>
</dbReference>
<dbReference type="Proteomes" id="UP000219636">
    <property type="component" value="Unassembled WGS sequence"/>
</dbReference>
<dbReference type="InterPro" id="IPR030678">
    <property type="entry name" value="Peptide/Ni-bd"/>
</dbReference>
<dbReference type="GO" id="GO:0043190">
    <property type="term" value="C:ATP-binding cassette (ABC) transporter complex"/>
    <property type="evidence" value="ECO:0007669"/>
    <property type="project" value="InterPro"/>
</dbReference>
<feature type="region of interest" description="Disordered" evidence="6">
    <location>
        <begin position="28"/>
        <end position="49"/>
    </location>
</feature>
<keyword evidence="3" id="KW-0813">Transport</keyword>
<dbReference type="SUPFAM" id="SSF53850">
    <property type="entry name" value="Periplasmic binding protein-like II"/>
    <property type="match status" value="1"/>
</dbReference>
<dbReference type="GO" id="GO:0030288">
    <property type="term" value="C:outer membrane-bounded periplasmic space"/>
    <property type="evidence" value="ECO:0007669"/>
    <property type="project" value="UniProtKB-ARBA"/>
</dbReference>
<protein>
    <submittedName>
        <fullName evidence="9">Oligopeptide transport system substrate-binding protein</fullName>
    </submittedName>
</protein>
<dbReference type="CDD" id="cd08504">
    <property type="entry name" value="PBP2_OppA"/>
    <property type="match status" value="1"/>
</dbReference>
<dbReference type="RefSeq" id="WP_097074271.1">
    <property type="nucleotide sequence ID" value="NZ_OBMQ01000010.1"/>
</dbReference>
<dbReference type="Gene3D" id="3.10.105.10">
    <property type="entry name" value="Dipeptide-binding Protein, Domain 3"/>
    <property type="match status" value="1"/>
</dbReference>
<evidence type="ECO:0000313" key="9">
    <source>
        <dbReference type="EMBL" id="SOC18106.1"/>
    </source>
</evidence>
<keyword evidence="10" id="KW-1185">Reference proteome</keyword>
<dbReference type="PANTHER" id="PTHR30290:SF79">
    <property type="entry name" value="DIPEPTIDE-BINDING PROTEIN DPPE"/>
    <property type="match status" value="1"/>
</dbReference>
<name>A0A285TE66_9BACL</name>
<dbReference type="PIRSF" id="PIRSF002741">
    <property type="entry name" value="MppA"/>
    <property type="match status" value="1"/>
</dbReference>
<dbReference type="InterPro" id="IPR000914">
    <property type="entry name" value="SBP_5_dom"/>
</dbReference>
<keyword evidence="5" id="KW-0653">Protein transport</keyword>
<dbReference type="GO" id="GO:0015833">
    <property type="term" value="P:peptide transport"/>
    <property type="evidence" value="ECO:0007669"/>
    <property type="project" value="UniProtKB-KW"/>
</dbReference>
<comment type="subcellular location">
    <subcellularLocation>
        <location evidence="1">Cell envelope</location>
    </subcellularLocation>
</comment>
<keyword evidence="4 7" id="KW-0732">Signal</keyword>
<evidence type="ECO:0000256" key="6">
    <source>
        <dbReference type="SAM" id="MobiDB-lite"/>
    </source>
</evidence>
<evidence type="ECO:0000256" key="2">
    <source>
        <dbReference type="ARBA" id="ARBA00005695"/>
    </source>
</evidence>
<dbReference type="PROSITE" id="PS51257">
    <property type="entry name" value="PROKAR_LIPOPROTEIN"/>
    <property type="match status" value="1"/>
</dbReference>
<dbReference type="InterPro" id="IPR039424">
    <property type="entry name" value="SBP_5"/>
</dbReference>
<comment type="similarity">
    <text evidence="2">Belongs to the bacterial solute-binding protein 5 family.</text>
</comment>
<dbReference type="AlphaFoldDB" id="A0A285TE66"/>
<evidence type="ECO:0000256" key="1">
    <source>
        <dbReference type="ARBA" id="ARBA00004196"/>
    </source>
</evidence>